<proteinExistence type="predicted"/>
<dbReference type="STRING" id="702745.SAMN05421818_106105"/>
<sequence>MKVRIIERIQVKPSIWSGGKTYEYCIYPPEGSYSDRQFVLRISSATIESVPSTFTKFEGFRRYLVMLDNTLQINHNKEDKEYKQDSMFVFNSSDDITSFSQGTDFNLMLAHSIQDEVVELRVFPFMTKCNFVFVFALKAMDIRVNKEIFKVEQGDCVVVENPNEVLLDIEMGNRSIVGYLNL</sequence>
<dbReference type="AlphaFoldDB" id="A0A1G8DBZ1"/>
<dbReference type="Gene3D" id="2.60.120.10">
    <property type="entry name" value="Jelly Rolls"/>
    <property type="match status" value="1"/>
</dbReference>
<reference evidence="2" key="1">
    <citation type="submission" date="2016-10" db="EMBL/GenBank/DDBJ databases">
        <authorList>
            <person name="Varghese N."/>
            <person name="Submissions S."/>
        </authorList>
    </citation>
    <scope>NUCLEOTIDE SEQUENCE [LARGE SCALE GENOMIC DNA]</scope>
    <source>
        <strain evidence="2">DSM 23313</strain>
    </source>
</reference>
<organism evidence="1 2">
    <name type="scientific">Myroides phaeus</name>
    <dbReference type="NCBI Taxonomy" id="702745"/>
    <lineage>
        <taxon>Bacteria</taxon>
        <taxon>Pseudomonadati</taxon>
        <taxon>Bacteroidota</taxon>
        <taxon>Flavobacteriia</taxon>
        <taxon>Flavobacteriales</taxon>
        <taxon>Flavobacteriaceae</taxon>
        <taxon>Myroides</taxon>
    </lineage>
</organism>
<name>A0A1G8DBZ1_9FLAO</name>
<dbReference type="Proteomes" id="UP000243588">
    <property type="component" value="Unassembled WGS sequence"/>
</dbReference>
<dbReference type="InterPro" id="IPR014710">
    <property type="entry name" value="RmlC-like_jellyroll"/>
</dbReference>
<dbReference type="Pfam" id="PF05962">
    <property type="entry name" value="HutD"/>
    <property type="match status" value="1"/>
</dbReference>
<evidence type="ECO:0000313" key="2">
    <source>
        <dbReference type="Proteomes" id="UP000243588"/>
    </source>
</evidence>
<dbReference type="RefSeq" id="WP_090407058.1">
    <property type="nucleotide sequence ID" value="NZ_FNDQ01000006.1"/>
</dbReference>
<evidence type="ECO:0000313" key="1">
    <source>
        <dbReference type="EMBL" id="SDH55242.1"/>
    </source>
</evidence>
<protein>
    <submittedName>
        <fullName evidence="1">HutD protein</fullName>
    </submittedName>
</protein>
<gene>
    <name evidence="1" type="ORF">SAMN05421818_106105</name>
</gene>
<dbReference type="InterPro" id="IPR010282">
    <property type="entry name" value="Uncharacterised_HutD/Ves"/>
</dbReference>
<dbReference type="InterPro" id="IPR011051">
    <property type="entry name" value="RmlC_Cupin_sf"/>
</dbReference>
<dbReference type="PANTHER" id="PTHR37943:SF1">
    <property type="entry name" value="PROTEIN VES"/>
    <property type="match status" value="1"/>
</dbReference>
<dbReference type="EMBL" id="FNDQ01000006">
    <property type="protein sequence ID" value="SDH55242.1"/>
    <property type="molecule type" value="Genomic_DNA"/>
</dbReference>
<keyword evidence="2" id="KW-1185">Reference proteome</keyword>
<dbReference type="SUPFAM" id="SSF51182">
    <property type="entry name" value="RmlC-like cupins"/>
    <property type="match status" value="1"/>
</dbReference>
<accession>A0A1G8DBZ1</accession>
<dbReference type="PANTHER" id="PTHR37943">
    <property type="entry name" value="PROTEIN VES"/>
    <property type="match status" value="1"/>
</dbReference>